<keyword evidence="1" id="KW-0812">Transmembrane</keyword>
<organism evidence="4 5">
    <name type="scientific">Xanthocytophaga agilis</name>
    <dbReference type="NCBI Taxonomy" id="3048010"/>
    <lineage>
        <taxon>Bacteria</taxon>
        <taxon>Pseudomonadati</taxon>
        <taxon>Bacteroidota</taxon>
        <taxon>Cytophagia</taxon>
        <taxon>Cytophagales</taxon>
        <taxon>Rhodocytophagaceae</taxon>
        <taxon>Xanthocytophaga</taxon>
    </lineage>
</organism>
<evidence type="ECO:0000259" key="3">
    <source>
        <dbReference type="Pfam" id="PF16344"/>
    </source>
</evidence>
<keyword evidence="1" id="KW-0472">Membrane</keyword>
<dbReference type="PANTHER" id="PTHR30273">
    <property type="entry name" value="PERIPLASMIC SIGNAL SENSOR AND SIGMA FACTOR ACTIVATOR FECR-RELATED"/>
    <property type="match status" value="1"/>
</dbReference>
<dbReference type="Pfam" id="PF16344">
    <property type="entry name" value="FecR_C"/>
    <property type="match status" value="1"/>
</dbReference>
<dbReference type="GO" id="GO:0016989">
    <property type="term" value="F:sigma factor antagonist activity"/>
    <property type="evidence" value="ECO:0007669"/>
    <property type="project" value="TreeGrafter"/>
</dbReference>
<evidence type="ECO:0000256" key="1">
    <source>
        <dbReference type="SAM" id="Phobius"/>
    </source>
</evidence>
<sequence length="368" mass="42351">MPFEDYTPQDFVENEFFCQWVLHPTEDTSAFWEMFLSLHPEKYQDILKAKALILAIKETPAIVPDEVQIEQMWQNVITRTIAKSEKEDFQSDSISRSLWRTYLGWVAASLVIVVGGIWLYNKPILFHPNTITYQHLIEYQPEKLSETRNISSDSLQISLPDGSSVILTKGSRLSYPPSFGNIRKVYLEGEGFFEVKRDTARPFVVYAGQIITKVVGTSFWVKAHDEKSDIEVDVRTGCVAVAVAHFVNEPLSEIKPQFLLSANQRASYSQLDKRLERSLVNNPLPVIRPKIVSEIVYMDKPVVELFEELEKTYNVDLVFDAETLKNCRINTSFSNETFFERLEIICRVLNTNYQIVETQIIVKSKECS</sequence>
<feature type="domain" description="FecR protein" evidence="2">
    <location>
        <begin position="153"/>
        <end position="239"/>
    </location>
</feature>
<dbReference type="RefSeq" id="WP_314515659.1">
    <property type="nucleotide sequence ID" value="NZ_JASJOU010000011.1"/>
</dbReference>
<dbReference type="EMBL" id="JASJOU010000011">
    <property type="protein sequence ID" value="MDJ1504416.1"/>
    <property type="molecule type" value="Genomic_DNA"/>
</dbReference>
<evidence type="ECO:0000313" key="5">
    <source>
        <dbReference type="Proteomes" id="UP001232063"/>
    </source>
</evidence>
<dbReference type="AlphaFoldDB" id="A0AAE3R5U9"/>
<dbReference type="PIRSF" id="PIRSF018266">
    <property type="entry name" value="FecR"/>
    <property type="match status" value="1"/>
</dbReference>
<dbReference type="Pfam" id="PF04773">
    <property type="entry name" value="FecR"/>
    <property type="match status" value="1"/>
</dbReference>
<dbReference type="InterPro" id="IPR006860">
    <property type="entry name" value="FecR"/>
</dbReference>
<gene>
    <name evidence="4" type="ORF">QNI22_27395</name>
</gene>
<dbReference type="PANTHER" id="PTHR30273:SF2">
    <property type="entry name" value="PROTEIN FECR"/>
    <property type="match status" value="1"/>
</dbReference>
<comment type="caution">
    <text evidence="4">The sequence shown here is derived from an EMBL/GenBank/DDBJ whole genome shotgun (WGS) entry which is preliminary data.</text>
</comment>
<name>A0AAE3R5U9_9BACT</name>
<dbReference type="Proteomes" id="UP001232063">
    <property type="component" value="Unassembled WGS sequence"/>
</dbReference>
<reference evidence="4" key="1">
    <citation type="submission" date="2023-05" db="EMBL/GenBank/DDBJ databases">
        <authorList>
            <person name="Zhang X."/>
        </authorList>
    </citation>
    <scope>NUCLEOTIDE SEQUENCE</scope>
    <source>
        <strain evidence="4">BD1B2-1</strain>
    </source>
</reference>
<dbReference type="Gene3D" id="3.55.50.30">
    <property type="match status" value="1"/>
</dbReference>
<feature type="transmembrane region" description="Helical" evidence="1">
    <location>
        <begin position="102"/>
        <end position="120"/>
    </location>
</feature>
<proteinExistence type="predicted"/>
<dbReference type="InterPro" id="IPR012373">
    <property type="entry name" value="Ferrdict_sens_TM"/>
</dbReference>
<dbReference type="InterPro" id="IPR032508">
    <property type="entry name" value="FecR_C"/>
</dbReference>
<accession>A0AAE3R5U9</accession>
<feature type="domain" description="Protein FecR C-terminal" evidence="3">
    <location>
        <begin position="295"/>
        <end position="362"/>
    </location>
</feature>
<evidence type="ECO:0000259" key="2">
    <source>
        <dbReference type="Pfam" id="PF04773"/>
    </source>
</evidence>
<protein>
    <submittedName>
        <fullName evidence="4">FecR domain-containing protein</fullName>
    </submittedName>
</protein>
<evidence type="ECO:0000313" key="4">
    <source>
        <dbReference type="EMBL" id="MDJ1504416.1"/>
    </source>
</evidence>
<dbReference type="Gene3D" id="2.60.120.1440">
    <property type="match status" value="1"/>
</dbReference>
<keyword evidence="5" id="KW-1185">Reference proteome</keyword>
<keyword evidence="1" id="KW-1133">Transmembrane helix</keyword>